<evidence type="ECO:0000313" key="3">
    <source>
        <dbReference type="Proteomes" id="UP000001777"/>
    </source>
</evidence>
<dbReference type="RefSeq" id="YP_001542650.1">
    <property type="nucleotide sequence ID" value="NC_009965.1"/>
</dbReference>
<keyword evidence="3" id="KW-1185">Reference proteome</keyword>
<evidence type="ECO:0000313" key="2">
    <source>
        <dbReference type="EMBL" id="CAI44188.1"/>
    </source>
</evidence>
<dbReference type="GeneID" id="5729563"/>
<accession>Q50I38</accession>
<sequence>MLNSVPTTPATEPPKPRSRRPVGLTTVEPANVLIAVAKRYKPNPPKIPIVVPTKSALMILAVTFFPCGDPEPDDAGA</sequence>
<protein>
    <submittedName>
        <fullName evidence="2">Uncharacterized protein</fullName>
    </submittedName>
</protein>
<dbReference type="EMBL" id="AJ875026">
    <property type="protein sequence ID" value="CAI44188.1"/>
    <property type="molecule type" value="Genomic_DNA"/>
</dbReference>
<reference evidence="2 3" key="1">
    <citation type="journal article" date="2005" name="Virology">
        <title>A novel rudivirus, ARV1, of the hyperthermophilic archaeal genus Acidianus.</title>
        <authorList>
            <person name="Vestergaard G."/>
            <person name="Haring M."/>
            <person name="Peng X."/>
            <person name="Rachel R."/>
            <person name="Garrett R.A."/>
            <person name="Prangishvili D."/>
        </authorList>
    </citation>
    <scope>NUCLEOTIDE SEQUENCE</scope>
</reference>
<feature type="region of interest" description="Disordered" evidence="1">
    <location>
        <begin position="1"/>
        <end position="24"/>
    </location>
</feature>
<proteinExistence type="predicted"/>
<name>Q50I38_9VIRU</name>
<evidence type="ECO:0000256" key="1">
    <source>
        <dbReference type="SAM" id="MobiDB-lite"/>
    </source>
</evidence>
<organism evidence="2 3">
    <name type="scientific">Acidianus rod-shaped virus 1</name>
    <dbReference type="NCBI Taxonomy" id="309181"/>
    <lineage>
        <taxon>Viruses</taxon>
        <taxon>Adnaviria</taxon>
        <taxon>Zilligvirae</taxon>
        <taxon>Taleaviricota</taxon>
        <taxon>Tokiviricetes</taxon>
        <taxon>Ligamenvirales</taxon>
        <taxon>Rudiviridae</taxon>
        <taxon>Itarudivirus</taxon>
        <taxon>Itarudivirus pozzuoliense</taxon>
        <taxon>Itarudivirus ARV1</taxon>
    </lineage>
</organism>
<dbReference type="Proteomes" id="UP000001777">
    <property type="component" value="Segment"/>
</dbReference>
<feature type="compositionally biased region" description="Polar residues" evidence="1">
    <location>
        <begin position="1"/>
        <end position="10"/>
    </location>
</feature>
<dbReference type="KEGG" id="vg:5729563"/>